<feature type="chain" id="PRO_5004278076" evidence="1">
    <location>
        <begin position="25"/>
        <end position="97"/>
    </location>
</feature>
<sequence length="97" mass="10646">MADNFSVSVLCLFLPLDQLHMVEGWGFCFYHDFPFSLSHCVASPGLICPMRACKLEPCFSSSRFGKKARQSEAWDSLTVTLSPKGPGRKGVDSAGRS</sequence>
<name>Q6MZI9_HUMAN</name>
<evidence type="ECO:0000256" key="1">
    <source>
        <dbReference type="SAM" id="SignalP"/>
    </source>
</evidence>
<gene>
    <name evidence="2" type="primary">DKFZp686K04237</name>
</gene>
<accession>Q6MZI9</accession>
<dbReference type="AlphaFoldDB" id="Q6MZI9"/>
<organism evidence="2">
    <name type="scientific">Homo sapiens</name>
    <name type="common">Human</name>
    <dbReference type="NCBI Taxonomy" id="9606"/>
    <lineage>
        <taxon>Eukaryota</taxon>
        <taxon>Metazoa</taxon>
        <taxon>Chordata</taxon>
        <taxon>Craniata</taxon>
        <taxon>Vertebrata</taxon>
        <taxon>Euteleostomi</taxon>
        <taxon>Mammalia</taxon>
        <taxon>Eutheria</taxon>
        <taxon>Euarchontoglires</taxon>
        <taxon>Primates</taxon>
        <taxon>Haplorrhini</taxon>
        <taxon>Catarrhini</taxon>
        <taxon>Hominidae</taxon>
        <taxon>Homo</taxon>
    </lineage>
</organism>
<keyword evidence="1" id="KW-0732">Signal</keyword>
<protein>
    <submittedName>
        <fullName evidence="2">Uncharacterized protein DKFZp686K04237</fullName>
    </submittedName>
</protein>
<reference evidence="2" key="1">
    <citation type="submission" date="2003-08" db="EMBL/GenBank/DDBJ databases">
        <authorList>
            <consortium name="The German Human cDNA Consortium"/>
            <person name="Ansorge W."/>
            <person name="Krieger S."/>
            <person name="Regiert T."/>
            <person name="Rittmueller C."/>
            <person name="Schwager B."/>
            <person name="Mewes H.W."/>
            <person name="Weil B."/>
            <person name="Amid C."/>
            <person name="Osanger A."/>
            <person name="Fobo G."/>
            <person name="Han M."/>
            <person name="Wiemann S."/>
        </authorList>
    </citation>
    <scope>NUCLEOTIDE SEQUENCE</scope>
    <source>
        <tissue evidence="2">Human small intestine</tissue>
    </source>
</reference>
<evidence type="ECO:0000313" key="2">
    <source>
        <dbReference type="EMBL" id="CAE46042.1"/>
    </source>
</evidence>
<proteinExistence type="evidence at transcript level"/>
<feature type="signal peptide" evidence="1">
    <location>
        <begin position="1"/>
        <end position="24"/>
    </location>
</feature>
<dbReference type="EMBL" id="BX641090">
    <property type="protein sequence ID" value="CAE46042.1"/>
    <property type="molecule type" value="mRNA"/>
</dbReference>